<evidence type="ECO:0000256" key="1">
    <source>
        <dbReference type="ARBA" id="ARBA00007867"/>
    </source>
</evidence>
<proteinExistence type="inferred from homology"/>
<feature type="binding site" evidence="4">
    <location>
        <position position="119"/>
    </location>
    <ligand>
        <name>S-methyl-5'-thioadenosine</name>
        <dbReference type="ChEBI" id="CHEBI:17509"/>
    </ligand>
</feature>
<dbReference type="InterPro" id="IPR030373">
    <property type="entry name" value="PABS_CS"/>
</dbReference>
<keyword evidence="3 4" id="KW-0620">Polyamine biosynthesis</keyword>
<keyword evidence="8" id="KW-1185">Reference proteome</keyword>
<reference evidence="7 8" key="1">
    <citation type="submission" date="2018-07" db="EMBL/GenBank/DDBJ databases">
        <title>Lottiidibacillus patelloidae gen. nov., sp. nov., isolated from the intestinal tract of a marine limpet and the reclassification of B. taeanensis BH030017T, B. algicola KMM 3737T and B. hwajinpoensis SW-72T as genus Lottiidibacillus.</title>
        <authorList>
            <person name="Liu R."/>
            <person name="Huang Z."/>
        </authorList>
    </citation>
    <scope>NUCLEOTIDE SEQUENCE [LARGE SCALE GENOMIC DNA]</scope>
    <source>
        <strain evidence="7 8">BH030017</strain>
    </source>
</reference>
<dbReference type="GO" id="GO:0008295">
    <property type="term" value="P:spermidine biosynthetic process"/>
    <property type="evidence" value="ECO:0007669"/>
    <property type="project" value="UniProtKB-UniRule"/>
</dbReference>
<sequence>MEYFSKKSQQQNARNTFRGDVWDQEMLKHLLQSNHEILFQDKSEYQDIVMLRAIDVRMYLNEQLQFSTLDERFYHEALVHPAMTMAKDRSRILILGGGDGFALREVLKYDDVKEVDLVELDPIMLNLARKEPLRNYNEGALLDPRVSLHVMDAQNYFTSTIPSYNVIIVDFPDPADAVISKLYTKEFFRKMAMYLMNDGILVCQAHSPEDAPRVFWSIGLTMQSAGFYSLGYKVYVPSFGDWGFHIASKQGKVKLSTVSVPHYTLPKDLSKLFTLPEELREEKGNSAVNSLDNLILHEIYNEEMPEK</sequence>
<dbReference type="Proteomes" id="UP000253314">
    <property type="component" value="Unassembled WGS sequence"/>
</dbReference>
<dbReference type="InterPro" id="IPR030374">
    <property type="entry name" value="PABS"/>
</dbReference>
<dbReference type="EC" id="2.5.1.16" evidence="4"/>
<keyword evidence="4" id="KW-0745">Spermidine biosynthesis</keyword>
<dbReference type="PROSITE" id="PS51006">
    <property type="entry name" value="PABS_2"/>
    <property type="match status" value="1"/>
</dbReference>
<dbReference type="PANTHER" id="PTHR43317:SF1">
    <property type="entry name" value="THERMOSPERMINE SYNTHASE ACAULIS5"/>
    <property type="match status" value="1"/>
</dbReference>
<comment type="caution">
    <text evidence="7">The sequence shown here is derived from an EMBL/GenBank/DDBJ whole genome shotgun (WGS) entry which is preliminary data.</text>
</comment>
<dbReference type="InterPro" id="IPR029063">
    <property type="entry name" value="SAM-dependent_MTases_sf"/>
</dbReference>
<dbReference type="GO" id="GO:0004766">
    <property type="term" value="F:spermidine synthase activity"/>
    <property type="evidence" value="ECO:0007669"/>
    <property type="project" value="UniProtKB-UniRule"/>
</dbReference>
<dbReference type="HAMAP" id="MF_00198">
    <property type="entry name" value="Spermidine_synth"/>
    <property type="match status" value="1"/>
</dbReference>
<evidence type="ECO:0000313" key="8">
    <source>
        <dbReference type="Proteomes" id="UP000253314"/>
    </source>
</evidence>
<dbReference type="InterPro" id="IPR001045">
    <property type="entry name" value="Spermi_synthase"/>
</dbReference>
<comment type="similarity">
    <text evidence="1 4">Belongs to the spermidine/spermine synthase family.</text>
</comment>
<evidence type="ECO:0000259" key="6">
    <source>
        <dbReference type="PROSITE" id="PS51006"/>
    </source>
</evidence>
<feature type="domain" description="PABS" evidence="6">
    <location>
        <begin position="20"/>
        <end position="249"/>
    </location>
</feature>
<feature type="binding site" evidence="4">
    <location>
        <position position="46"/>
    </location>
    <ligand>
        <name>S-methyl-5'-thioadenosine</name>
        <dbReference type="ChEBI" id="CHEBI:17509"/>
    </ligand>
</feature>
<feature type="active site" description="Proton acceptor" evidence="4 5">
    <location>
        <position position="170"/>
    </location>
</feature>
<evidence type="ECO:0000256" key="4">
    <source>
        <dbReference type="HAMAP-Rule" id="MF_00198"/>
    </source>
</evidence>
<feature type="binding site" evidence="4">
    <location>
        <position position="99"/>
    </location>
    <ligand>
        <name>spermidine</name>
        <dbReference type="ChEBI" id="CHEBI:57834"/>
    </ligand>
</feature>
<dbReference type="EMBL" id="QOCW01000007">
    <property type="protein sequence ID" value="RBW70027.1"/>
    <property type="molecule type" value="Genomic_DNA"/>
</dbReference>
<dbReference type="OrthoDB" id="9793120at2"/>
<dbReference type="SUPFAM" id="SSF53335">
    <property type="entry name" value="S-adenosyl-L-methionine-dependent methyltransferases"/>
    <property type="match status" value="1"/>
</dbReference>
<name>A0A366XVV1_9BACI</name>
<comment type="pathway">
    <text evidence="4">Amine and polyamine biosynthesis; spermidine biosynthesis; spermidine from putrescine: step 1/1.</text>
</comment>
<evidence type="ECO:0000256" key="2">
    <source>
        <dbReference type="ARBA" id="ARBA00022679"/>
    </source>
</evidence>
<evidence type="ECO:0000256" key="5">
    <source>
        <dbReference type="PROSITE-ProRule" id="PRU00354"/>
    </source>
</evidence>
<evidence type="ECO:0000256" key="3">
    <source>
        <dbReference type="ARBA" id="ARBA00023115"/>
    </source>
</evidence>
<accession>A0A366XVV1</accession>
<dbReference type="PANTHER" id="PTHR43317">
    <property type="entry name" value="THERMOSPERMINE SYNTHASE ACAULIS5"/>
    <property type="match status" value="1"/>
</dbReference>
<feature type="binding site" evidence="4">
    <location>
        <position position="75"/>
    </location>
    <ligand>
        <name>spermidine</name>
        <dbReference type="ChEBI" id="CHEBI:57834"/>
    </ligand>
</feature>
<dbReference type="GO" id="GO:0010487">
    <property type="term" value="F:thermospermine synthase activity"/>
    <property type="evidence" value="ECO:0007669"/>
    <property type="project" value="UniProtKB-ARBA"/>
</dbReference>
<dbReference type="UniPathway" id="UPA00248">
    <property type="reaction ID" value="UER00314"/>
</dbReference>
<organism evidence="7 8">
    <name type="scientific">Bacillus taeanensis</name>
    <dbReference type="NCBI Taxonomy" id="273032"/>
    <lineage>
        <taxon>Bacteria</taxon>
        <taxon>Bacillati</taxon>
        <taxon>Bacillota</taxon>
        <taxon>Bacilli</taxon>
        <taxon>Bacillales</taxon>
        <taxon>Bacillaceae</taxon>
        <taxon>Bacillus</taxon>
    </lineage>
</organism>
<comment type="caution">
    <text evidence="4">Lacks conserved residue(s) required for the propagation of feature annotation.</text>
</comment>
<dbReference type="AlphaFoldDB" id="A0A366XVV1"/>
<comment type="catalytic activity">
    <reaction evidence="4">
        <text>S-adenosyl 3-(methylsulfanyl)propylamine + putrescine = S-methyl-5'-thioadenosine + spermidine + H(+)</text>
        <dbReference type="Rhea" id="RHEA:12721"/>
        <dbReference type="ChEBI" id="CHEBI:15378"/>
        <dbReference type="ChEBI" id="CHEBI:17509"/>
        <dbReference type="ChEBI" id="CHEBI:57443"/>
        <dbReference type="ChEBI" id="CHEBI:57834"/>
        <dbReference type="ChEBI" id="CHEBI:326268"/>
        <dbReference type="EC" id="2.5.1.16"/>
    </reaction>
</comment>
<comment type="subunit">
    <text evidence="4">Homodimer or homotetramer.</text>
</comment>
<keyword evidence="2 4" id="KW-0808">Transferase</keyword>
<comment type="function">
    <text evidence="4">Catalyzes the irreversible transfer of a propylamine group from the amino donor S-adenosylmethioninamine (decarboxy-AdoMet) to putrescine (1,4-diaminobutane) to yield spermidine.</text>
</comment>
<dbReference type="CDD" id="cd02440">
    <property type="entry name" value="AdoMet_MTases"/>
    <property type="match status" value="1"/>
</dbReference>
<protein>
    <recommendedName>
        <fullName evidence="4">Polyamine aminopropyltransferase</fullName>
    </recommendedName>
    <alternativeName>
        <fullName evidence="4">Putrescine aminopropyltransferase</fullName>
        <shortName evidence="4">PAPT</shortName>
    </alternativeName>
    <alternativeName>
        <fullName evidence="4">Spermidine synthase</fullName>
        <shortName evidence="4">SPDS</shortName>
        <shortName evidence="4">SPDSY</shortName>
        <ecNumber evidence="4">2.5.1.16</ecNumber>
    </alternativeName>
</protein>
<gene>
    <name evidence="4" type="primary">speE</name>
    <name evidence="7" type="ORF">DS031_09045</name>
</gene>
<dbReference type="Pfam" id="PF01564">
    <property type="entry name" value="Spermine_synth"/>
    <property type="match status" value="1"/>
</dbReference>
<dbReference type="Gene3D" id="3.40.50.150">
    <property type="entry name" value="Vaccinia Virus protein VP39"/>
    <property type="match status" value="1"/>
</dbReference>
<dbReference type="PROSITE" id="PS01330">
    <property type="entry name" value="PABS_1"/>
    <property type="match status" value="1"/>
</dbReference>
<evidence type="ECO:0000313" key="7">
    <source>
        <dbReference type="EMBL" id="RBW70027.1"/>
    </source>
</evidence>
<feature type="binding site" evidence="4">
    <location>
        <begin position="152"/>
        <end position="153"/>
    </location>
    <ligand>
        <name>S-methyl-5'-thioadenosine</name>
        <dbReference type="ChEBI" id="CHEBI:17509"/>
    </ligand>
</feature>